<accession>A0ABP9LCR9</accession>
<evidence type="ECO:0000313" key="3">
    <source>
        <dbReference type="Proteomes" id="UP001499910"/>
    </source>
</evidence>
<name>A0ABP9LCR9_9RHOB</name>
<reference evidence="3" key="1">
    <citation type="journal article" date="2019" name="Int. J. Syst. Evol. Microbiol.">
        <title>The Global Catalogue of Microorganisms (GCM) 10K type strain sequencing project: providing services to taxonomists for standard genome sequencing and annotation.</title>
        <authorList>
            <consortium name="The Broad Institute Genomics Platform"/>
            <consortium name="The Broad Institute Genome Sequencing Center for Infectious Disease"/>
            <person name="Wu L."/>
            <person name="Ma J."/>
        </authorList>
    </citation>
    <scope>NUCLEOTIDE SEQUENCE [LARGE SCALE GENOMIC DNA]</scope>
    <source>
        <strain evidence="3">JCM 18015</strain>
    </source>
</reference>
<feature type="signal peptide" evidence="1">
    <location>
        <begin position="1"/>
        <end position="27"/>
    </location>
</feature>
<sequence length="167" mass="17789">MLVNNSIRLAVCAAILGAAVAPGAAMAEQVERGDCVLDGVTFEDRTEWPQSEGQMRMQVAIENTLPTPIGGVVASYLIWVPERPAPVFQANVPRGSTISGGLLPGESIELDFGIFPSERERAFLDAAESVRVVFIVHNVADVVLVGHLPQPLGSGWANDIPSELICE</sequence>
<evidence type="ECO:0000313" key="2">
    <source>
        <dbReference type="EMBL" id="GAA5073603.1"/>
    </source>
</evidence>
<dbReference type="RefSeq" id="WP_259550488.1">
    <property type="nucleotide sequence ID" value="NZ_BAABHW010000002.1"/>
</dbReference>
<organism evidence="2 3">
    <name type="scientific">[Roseibacterium] beibuensis</name>
    <dbReference type="NCBI Taxonomy" id="1193142"/>
    <lineage>
        <taxon>Bacteria</taxon>
        <taxon>Pseudomonadati</taxon>
        <taxon>Pseudomonadota</taxon>
        <taxon>Alphaproteobacteria</taxon>
        <taxon>Rhodobacterales</taxon>
        <taxon>Roseobacteraceae</taxon>
        <taxon>Roseicyclus</taxon>
    </lineage>
</organism>
<protein>
    <submittedName>
        <fullName evidence="2">Uncharacterized protein</fullName>
    </submittedName>
</protein>
<keyword evidence="3" id="KW-1185">Reference proteome</keyword>
<comment type="caution">
    <text evidence="2">The sequence shown here is derived from an EMBL/GenBank/DDBJ whole genome shotgun (WGS) entry which is preliminary data.</text>
</comment>
<keyword evidence="1" id="KW-0732">Signal</keyword>
<evidence type="ECO:0000256" key="1">
    <source>
        <dbReference type="SAM" id="SignalP"/>
    </source>
</evidence>
<dbReference type="EMBL" id="BAABHW010000002">
    <property type="protein sequence ID" value="GAA5073603.1"/>
    <property type="molecule type" value="Genomic_DNA"/>
</dbReference>
<proteinExistence type="predicted"/>
<gene>
    <name evidence="2" type="ORF">GCM10023209_19700</name>
</gene>
<dbReference type="Proteomes" id="UP001499910">
    <property type="component" value="Unassembled WGS sequence"/>
</dbReference>
<feature type="chain" id="PRO_5046415433" evidence="1">
    <location>
        <begin position="28"/>
        <end position="167"/>
    </location>
</feature>